<evidence type="ECO:0000256" key="9">
    <source>
        <dbReference type="SAM" id="Phobius"/>
    </source>
</evidence>
<keyword evidence="5" id="KW-0547">Nucleotide-binding</keyword>
<feature type="transmembrane region" description="Helical" evidence="9">
    <location>
        <begin position="88"/>
        <end position="110"/>
    </location>
</feature>
<feature type="transmembrane region" description="Helical" evidence="9">
    <location>
        <begin position="63"/>
        <end position="81"/>
    </location>
</feature>
<evidence type="ECO:0000256" key="6">
    <source>
        <dbReference type="ARBA" id="ARBA00022777"/>
    </source>
</evidence>
<dbReference type="GO" id="GO:0005524">
    <property type="term" value="F:ATP binding"/>
    <property type="evidence" value="ECO:0007669"/>
    <property type="project" value="UniProtKB-KW"/>
</dbReference>
<dbReference type="InterPro" id="IPR003594">
    <property type="entry name" value="HATPase_dom"/>
</dbReference>
<dbReference type="SUPFAM" id="SSF55874">
    <property type="entry name" value="ATPase domain of HSP90 chaperone/DNA topoisomerase II/histidine kinase"/>
    <property type="match status" value="1"/>
</dbReference>
<keyword evidence="12" id="KW-1185">Reference proteome</keyword>
<feature type="transmembrane region" description="Helical" evidence="9">
    <location>
        <begin position="40"/>
        <end position="57"/>
    </location>
</feature>
<keyword evidence="8" id="KW-0902">Two-component regulatory system</keyword>
<dbReference type="CDD" id="cd00075">
    <property type="entry name" value="HATPase"/>
    <property type="match status" value="1"/>
</dbReference>
<organism evidence="11 12">
    <name type="scientific">Paenibacillus flagellatus</name>
    <dbReference type="NCBI Taxonomy" id="2211139"/>
    <lineage>
        <taxon>Bacteria</taxon>
        <taxon>Bacillati</taxon>
        <taxon>Bacillota</taxon>
        <taxon>Bacilli</taxon>
        <taxon>Bacillales</taxon>
        <taxon>Paenibacillaceae</taxon>
        <taxon>Paenibacillus</taxon>
    </lineage>
</organism>
<dbReference type="RefSeq" id="WP_110838114.1">
    <property type="nucleotide sequence ID" value="NZ_QJVJ01000001.1"/>
</dbReference>
<evidence type="ECO:0000256" key="2">
    <source>
        <dbReference type="ARBA" id="ARBA00012438"/>
    </source>
</evidence>
<evidence type="ECO:0000259" key="10">
    <source>
        <dbReference type="PROSITE" id="PS50109"/>
    </source>
</evidence>
<gene>
    <name evidence="11" type="ORF">DLM86_01090</name>
</gene>
<comment type="catalytic activity">
    <reaction evidence="1">
        <text>ATP + protein L-histidine = ADP + protein N-phospho-L-histidine.</text>
        <dbReference type="EC" id="2.7.13.3"/>
    </reaction>
</comment>
<reference evidence="11 12" key="1">
    <citation type="submission" date="2018-05" db="EMBL/GenBank/DDBJ databases">
        <title>Paenibacillus flagellatus sp. nov., isolated from selenium mineral soil.</title>
        <authorList>
            <person name="Dai X."/>
        </authorList>
    </citation>
    <scope>NUCLEOTIDE SEQUENCE [LARGE SCALE GENOMIC DNA]</scope>
    <source>
        <strain evidence="11 12">DXL2</strain>
    </source>
</reference>
<keyword evidence="3" id="KW-0597">Phosphoprotein</keyword>
<keyword evidence="4" id="KW-0808">Transferase</keyword>
<keyword evidence="9" id="KW-0812">Transmembrane</keyword>
<evidence type="ECO:0000256" key="5">
    <source>
        <dbReference type="ARBA" id="ARBA00022741"/>
    </source>
</evidence>
<dbReference type="EMBL" id="QJVJ01000001">
    <property type="protein sequence ID" value="PYI57074.1"/>
    <property type="molecule type" value="Genomic_DNA"/>
</dbReference>
<name>A0A2V5KFA4_9BACL</name>
<evidence type="ECO:0000256" key="7">
    <source>
        <dbReference type="ARBA" id="ARBA00022840"/>
    </source>
</evidence>
<feature type="domain" description="Histidine kinase" evidence="10">
    <location>
        <begin position="303"/>
        <end position="434"/>
    </location>
</feature>
<keyword evidence="7" id="KW-0067">ATP-binding</keyword>
<accession>A0A2V5KFA4</accession>
<feature type="transmembrane region" description="Helical" evidence="9">
    <location>
        <begin position="192"/>
        <end position="215"/>
    </location>
</feature>
<dbReference type="GO" id="GO:0000155">
    <property type="term" value="F:phosphorelay sensor kinase activity"/>
    <property type="evidence" value="ECO:0007669"/>
    <property type="project" value="InterPro"/>
</dbReference>
<dbReference type="SMART" id="SM00387">
    <property type="entry name" value="HATPase_c"/>
    <property type="match status" value="1"/>
</dbReference>
<evidence type="ECO:0000256" key="4">
    <source>
        <dbReference type="ARBA" id="ARBA00022679"/>
    </source>
</evidence>
<comment type="caution">
    <text evidence="11">The sequence shown here is derived from an EMBL/GenBank/DDBJ whole genome shotgun (WGS) entry which is preliminary data.</text>
</comment>
<evidence type="ECO:0000256" key="1">
    <source>
        <dbReference type="ARBA" id="ARBA00000085"/>
    </source>
</evidence>
<dbReference type="InterPro" id="IPR005467">
    <property type="entry name" value="His_kinase_dom"/>
</dbReference>
<sequence length="440" mass="48603">MDYGAMTSLLGASALSVLAGWAIVRFAFVVWGIDPRGRSARSAGFAVIHAAAVAGIASFADLWGIAAGSVVAAVALCFVLFRSIPLRIRVGLASTAALIFFFLDGYAFPIAAERPLALLFLFPAIVLVQAAASVMRRRGVSPGVVVLQTLESMRRRSMVYLLLFLLLQCVIVLLFVWTVYDFGREDARPAAVGLVFASCLLGLAVLLLAVRAIALNKEETARATRDHYIEDIGRMYATIREQRQDFMRHAKTILSCVERDDLSELKRYTDTLVGEISQVNELLRIGHPAFAALIQAKTVVALNRNIDFQYEFSDLDNLDIGVKSIDLVKMVGNLIDNAFDEAAKYEREEDRWVEVGGWVDRRTLYVTVRNHGRPLDERQVELLFSPGFTTKRDGHSGLGLSIVKERIDYYKGTIRVESSEEEGILFKLSIPLGPVKAAVV</sequence>
<dbReference type="PANTHER" id="PTHR40448">
    <property type="entry name" value="TWO-COMPONENT SENSOR HISTIDINE KINASE"/>
    <property type="match status" value="1"/>
</dbReference>
<keyword evidence="6" id="KW-0418">Kinase</keyword>
<evidence type="ECO:0000256" key="8">
    <source>
        <dbReference type="ARBA" id="ARBA00023012"/>
    </source>
</evidence>
<dbReference type="OrthoDB" id="3173688at2"/>
<dbReference type="PANTHER" id="PTHR40448:SF1">
    <property type="entry name" value="TWO-COMPONENT SENSOR HISTIDINE KINASE"/>
    <property type="match status" value="1"/>
</dbReference>
<dbReference type="InterPro" id="IPR004358">
    <property type="entry name" value="Sig_transdc_His_kin-like_C"/>
</dbReference>
<dbReference type="InterPro" id="IPR036890">
    <property type="entry name" value="HATPase_C_sf"/>
</dbReference>
<dbReference type="InterPro" id="IPR016120">
    <property type="entry name" value="Sig_transdc_His_kin_SpoOB"/>
</dbReference>
<dbReference type="Proteomes" id="UP000247476">
    <property type="component" value="Unassembled WGS sequence"/>
</dbReference>
<feature type="transmembrane region" description="Helical" evidence="9">
    <location>
        <begin position="116"/>
        <end position="136"/>
    </location>
</feature>
<dbReference type="Gene3D" id="3.30.565.10">
    <property type="entry name" value="Histidine kinase-like ATPase, C-terminal domain"/>
    <property type="match status" value="1"/>
</dbReference>
<keyword evidence="9" id="KW-1133">Transmembrane helix</keyword>
<protein>
    <recommendedName>
        <fullName evidence="2">histidine kinase</fullName>
        <ecNumber evidence="2">2.7.13.3</ecNumber>
    </recommendedName>
</protein>
<feature type="transmembrane region" description="Helical" evidence="9">
    <location>
        <begin position="157"/>
        <end position="180"/>
    </location>
</feature>
<dbReference type="EC" id="2.7.13.3" evidence="2"/>
<evidence type="ECO:0000256" key="3">
    <source>
        <dbReference type="ARBA" id="ARBA00022553"/>
    </source>
</evidence>
<evidence type="ECO:0000313" key="12">
    <source>
        <dbReference type="Proteomes" id="UP000247476"/>
    </source>
</evidence>
<dbReference type="PRINTS" id="PR00344">
    <property type="entry name" value="BCTRLSENSOR"/>
</dbReference>
<dbReference type="PROSITE" id="PS50109">
    <property type="entry name" value="HIS_KIN"/>
    <property type="match status" value="1"/>
</dbReference>
<dbReference type="GO" id="GO:0042802">
    <property type="term" value="F:identical protein binding"/>
    <property type="evidence" value="ECO:0007669"/>
    <property type="project" value="TreeGrafter"/>
</dbReference>
<dbReference type="AlphaFoldDB" id="A0A2V5KFA4"/>
<evidence type="ECO:0000313" key="11">
    <source>
        <dbReference type="EMBL" id="PYI57074.1"/>
    </source>
</evidence>
<dbReference type="Pfam" id="PF02518">
    <property type="entry name" value="HATPase_c"/>
    <property type="match status" value="1"/>
</dbReference>
<feature type="transmembrane region" description="Helical" evidence="9">
    <location>
        <begin position="12"/>
        <end position="33"/>
    </location>
</feature>
<keyword evidence="9" id="KW-0472">Membrane</keyword>
<proteinExistence type="predicted"/>
<dbReference type="SUPFAM" id="SSF55890">
    <property type="entry name" value="Sporulation response regulatory protein Spo0B"/>
    <property type="match status" value="1"/>
</dbReference>